<protein>
    <submittedName>
        <fullName evidence="8">Phospholipase D-like protein</fullName>
    </submittedName>
</protein>
<keyword evidence="3 6" id="KW-0812">Transmembrane</keyword>
<evidence type="ECO:0000256" key="6">
    <source>
        <dbReference type="SAM" id="Phobius"/>
    </source>
</evidence>
<dbReference type="EMBL" id="QUNS01000001">
    <property type="protein sequence ID" value="REH56243.1"/>
    <property type="molecule type" value="Genomic_DNA"/>
</dbReference>
<evidence type="ECO:0000256" key="4">
    <source>
        <dbReference type="ARBA" id="ARBA00022989"/>
    </source>
</evidence>
<dbReference type="Pfam" id="PF13396">
    <property type="entry name" value="PLDc_N"/>
    <property type="match status" value="1"/>
</dbReference>
<evidence type="ECO:0000256" key="2">
    <source>
        <dbReference type="ARBA" id="ARBA00022475"/>
    </source>
</evidence>
<keyword evidence="4 6" id="KW-1133">Transmembrane helix</keyword>
<accession>A0A3E0ICC7</accession>
<feature type="domain" description="Cardiolipin synthase N-terminal" evidence="7">
    <location>
        <begin position="26"/>
        <end position="66"/>
    </location>
</feature>
<dbReference type="Proteomes" id="UP000256884">
    <property type="component" value="Unassembled WGS sequence"/>
</dbReference>
<evidence type="ECO:0000256" key="5">
    <source>
        <dbReference type="ARBA" id="ARBA00023136"/>
    </source>
</evidence>
<comment type="caution">
    <text evidence="8">The sequence shown here is derived from an EMBL/GenBank/DDBJ whole genome shotgun (WGS) entry which is preliminary data.</text>
</comment>
<reference evidence="8 9" key="1">
    <citation type="submission" date="2018-08" db="EMBL/GenBank/DDBJ databases">
        <title>Genomic Encyclopedia of Type Strains, Phase IV (KMG-IV): sequencing the most valuable type-strain genomes for metagenomic binning, comparative biology and taxonomic classification.</title>
        <authorList>
            <person name="Goeker M."/>
        </authorList>
    </citation>
    <scope>NUCLEOTIDE SEQUENCE [LARGE SCALE GENOMIC DNA]</scope>
    <source>
        <strain evidence="8 9">DSM 18841</strain>
    </source>
</reference>
<dbReference type="AlphaFoldDB" id="A0A3E0ICC7"/>
<name>A0A3E0ICC7_9FLAO</name>
<feature type="transmembrane region" description="Helical" evidence="6">
    <location>
        <begin position="43"/>
        <end position="64"/>
    </location>
</feature>
<sequence length="78" mass="8806">MTYLGMIGVWQIIVLLIVVLLGILPTIIALIDILKSEFKGNNKIIWVLVVLLANFLGVILYFLIGREQKIKKQTQNPS</sequence>
<gene>
    <name evidence="8" type="ORF">C7448_101279</name>
</gene>
<keyword evidence="2" id="KW-1003">Cell membrane</keyword>
<feature type="transmembrane region" description="Helical" evidence="6">
    <location>
        <begin position="12"/>
        <end position="31"/>
    </location>
</feature>
<evidence type="ECO:0000259" key="7">
    <source>
        <dbReference type="Pfam" id="PF13396"/>
    </source>
</evidence>
<evidence type="ECO:0000256" key="1">
    <source>
        <dbReference type="ARBA" id="ARBA00004651"/>
    </source>
</evidence>
<evidence type="ECO:0000313" key="9">
    <source>
        <dbReference type="Proteomes" id="UP000256884"/>
    </source>
</evidence>
<comment type="subcellular location">
    <subcellularLocation>
        <location evidence="1">Cell membrane</location>
        <topology evidence="1">Multi-pass membrane protein</topology>
    </subcellularLocation>
</comment>
<dbReference type="GO" id="GO:0005886">
    <property type="term" value="C:plasma membrane"/>
    <property type="evidence" value="ECO:0007669"/>
    <property type="project" value="UniProtKB-SubCell"/>
</dbReference>
<evidence type="ECO:0000256" key="3">
    <source>
        <dbReference type="ARBA" id="ARBA00022692"/>
    </source>
</evidence>
<organism evidence="8 9">
    <name type="scientific">Tenacibaculum gallaicum</name>
    <dbReference type="NCBI Taxonomy" id="561505"/>
    <lineage>
        <taxon>Bacteria</taxon>
        <taxon>Pseudomonadati</taxon>
        <taxon>Bacteroidota</taxon>
        <taxon>Flavobacteriia</taxon>
        <taxon>Flavobacteriales</taxon>
        <taxon>Flavobacteriaceae</taxon>
        <taxon>Tenacibaculum</taxon>
    </lineage>
</organism>
<evidence type="ECO:0000313" key="8">
    <source>
        <dbReference type="EMBL" id="REH56243.1"/>
    </source>
</evidence>
<proteinExistence type="predicted"/>
<keyword evidence="5 6" id="KW-0472">Membrane</keyword>
<dbReference type="RefSeq" id="WP_211321875.1">
    <property type="nucleotide sequence ID" value="NZ_QUNS01000001.1"/>
</dbReference>
<keyword evidence="9" id="KW-1185">Reference proteome</keyword>
<dbReference type="InterPro" id="IPR027379">
    <property type="entry name" value="CLS_N"/>
</dbReference>